<feature type="compositionally biased region" description="Polar residues" evidence="8">
    <location>
        <begin position="451"/>
        <end position="469"/>
    </location>
</feature>
<sequence length="827" mass="91642">MEHQAWVLRSLLAQLERQEAVDQEAPNGIAGEFMRLKSQSTKYRTDRTYPSRAAEKPENIKKNRYKDIVPFDHSRVKLTLTTSKYDSDYINASFIKGATHSRAYIATQGPLAHTVLDFLRMLWEYNVKVVVMACREFEMGKKKCERYWPQSDELAFVCEPFTVYCDSEEERGDYLTRTLRVTYRNCSRTLKQLHYVNWPDHGVPDSISPILQMLIEMRQYQAHDDIPICIHCSAGCGRTGVLCVIDYTWNLLKKQTIPPDFCIFDVVQTMRTERPSVVQTKEQYELVYKTIKMLFMRYLESMEAPGYINVPPPWLLPDPDEEPDLLPQLQQLLAEERALLERRAAPSPSPPASETRAGARDERAREHTWRPSQPFDDARRPAPCGPVELGPPPGPAAEEASREGDTPPLNRPPSPSVSQTVCLMVEDPYFDASVSSRSSEASKDPDEDVDQWTTTPVFKTPSLFLNDQTLDLPPEGSGAVAARADEDSPPPLPERTPESYVLADDAVPRQALVIIPANAAAEALRELGGSPPSPVPPLPERTPESYELAIDEAPVKPNSNLAPGLSLHRIGTSSEWSGNSAPAATDAHSETRSWMRSKSLRVKTSFAASAPSTHFDFAQSPSSAPRPLYPPLSPLTPAPLPHSCAAENNVIAALPDRTPDSFVLSTEQNHQPAVRSAQTLSPQVGRSSEWDGTSQPKRFLDVVKSRSKSVRAKTSTQEPLAAFRPLTPPPVLVAAAGSAPVEPCDVRPSQSSEGSASKAEPSNDKVMGRTKSLKFFRHKLKIKTAPPPPPTQPVAAPDVSLPAFFKFGFGNRFGKPKGPRSYPESWI</sequence>
<dbReference type="CTD" id="26191"/>
<dbReference type="InterPro" id="IPR047170">
    <property type="entry name" value="PTN12/18/22"/>
</dbReference>
<keyword evidence="6" id="KW-0904">Protein phosphatase</keyword>
<dbReference type="PROSITE" id="PS50056">
    <property type="entry name" value="TYR_PHOSPHATASE_2"/>
    <property type="match status" value="1"/>
</dbReference>
<dbReference type="PANTHER" id="PTHR45983">
    <property type="entry name" value="TYROSINE PHOSPHATSE N18, PUTATIVE-RELATED"/>
    <property type="match status" value="1"/>
</dbReference>
<reference evidence="12" key="1">
    <citation type="submission" date="2025-08" db="UniProtKB">
        <authorList>
            <consortium name="RefSeq"/>
        </authorList>
    </citation>
    <scope>IDENTIFICATION</scope>
</reference>
<evidence type="ECO:0000259" key="9">
    <source>
        <dbReference type="PROSITE" id="PS50055"/>
    </source>
</evidence>
<evidence type="ECO:0000256" key="5">
    <source>
        <dbReference type="ARBA" id="ARBA00022801"/>
    </source>
</evidence>
<keyword evidence="5" id="KW-0378">Hydrolase</keyword>
<dbReference type="GO" id="GO:0004726">
    <property type="term" value="F:non-membrane spanning protein tyrosine phosphatase activity"/>
    <property type="evidence" value="ECO:0007669"/>
    <property type="project" value="InterPro"/>
</dbReference>
<feature type="region of interest" description="Disordered" evidence="8">
    <location>
        <begin position="611"/>
        <end position="643"/>
    </location>
</feature>
<name>A0A6P7N1F8_BETSP</name>
<feature type="region of interest" description="Disordered" evidence="8">
    <location>
        <begin position="741"/>
        <end position="767"/>
    </location>
</feature>
<evidence type="ECO:0000256" key="6">
    <source>
        <dbReference type="ARBA" id="ARBA00022912"/>
    </source>
</evidence>
<feature type="region of interest" description="Disordered" evidence="8">
    <location>
        <begin position="341"/>
        <end position="418"/>
    </location>
</feature>
<dbReference type="OrthoDB" id="10253954at2759"/>
<evidence type="ECO:0000256" key="3">
    <source>
        <dbReference type="ARBA" id="ARBA00022490"/>
    </source>
</evidence>
<dbReference type="InterPro" id="IPR000387">
    <property type="entry name" value="Tyr_Pase_dom"/>
</dbReference>
<gene>
    <name evidence="12" type="primary">ptpn22</name>
</gene>
<feature type="compositionally biased region" description="Basic and acidic residues" evidence="8">
    <location>
        <begin position="357"/>
        <end position="369"/>
    </location>
</feature>
<dbReference type="GeneID" id="114859268"/>
<dbReference type="KEGG" id="bspl:114859268"/>
<dbReference type="InParanoid" id="A0A6P7N1F8"/>
<accession>A0A6P7N1F8</accession>
<dbReference type="Gene3D" id="3.90.190.10">
    <property type="entry name" value="Protein tyrosine phosphatase superfamily"/>
    <property type="match status" value="1"/>
</dbReference>
<evidence type="ECO:0000256" key="7">
    <source>
        <dbReference type="ARBA" id="ARBA00034734"/>
    </source>
</evidence>
<evidence type="ECO:0000313" key="11">
    <source>
        <dbReference type="Proteomes" id="UP000515150"/>
    </source>
</evidence>
<proteinExistence type="inferred from homology"/>
<feature type="region of interest" description="Disordered" evidence="8">
    <location>
        <begin position="553"/>
        <end position="596"/>
    </location>
</feature>
<dbReference type="InterPro" id="IPR003595">
    <property type="entry name" value="Tyr_Pase_cat"/>
</dbReference>
<dbReference type="PRINTS" id="PR00700">
    <property type="entry name" value="PRTYPHPHTASE"/>
</dbReference>
<evidence type="ECO:0000313" key="12">
    <source>
        <dbReference type="RefSeq" id="XP_029013127.1"/>
    </source>
</evidence>
<dbReference type="PROSITE" id="PS00383">
    <property type="entry name" value="TYR_PHOSPHATASE_1"/>
    <property type="match status" value="1"/>
</dbReference>
<comment type="subcellular location">
    <subcellularLocation>
        <location evidence="1">Cytoplasm</location>
    </subcellularLocation>
</comment>
<dbReference type="InterPro" id="IPR016130">
    <property type="entry name" value="Tyr_Pase_AS"/>
</dbReference>
<feature type="compositionally biased region" description="Pro residues" evidence="8">
    <location>
        <begin position="627"/>
        <end position="640"/>
    </location>
</feature>
<evidence type="ECO:0000256" key="1">
    <source>
        <dbReference type="ARBA" id="ARBA00004496"/>
    </source>
</evidence>
<organism evidence="11 12">
    <name type="scientific">Betta splendens</name>
    <name type="common">Siamese fighting fish</name>
    <dbReference type="NCBI Taxonomy" id="158456"/>
    <lineage>
        <taxon>Eukaryota</taxon>
        <taxon>Metazoa</taxon>
        <taxon>Chordata</taxon>
        <taxon>Craniata</taxon>
        <taxon>Vertebrata</taxon>
        <taxon>Euteleostomi</taxon>
        <taxon>Actinopterygii</taxon>
        <taxon>Neopterygii</taxon>
        <taxon>Teleostei</taxon>
        <taxon>Neoteleostei</taxon>
        <taxon>Acanthomorphata</taxon>
        <taxon>Anabantaria</taxon>
        <taxon>Anabantiformes</taxon>
        <taxon>Anabantoidei</taxon>
        <taxon>Osphronemidae</taxon>
        <taxon>Betta</taxon>
    </lineage>
</organism>
<dbReference type="SMART" id="SM00194">
    <property type="entry name" value="PTPc"/>
    <property type="match status" value="1"/>
</dbReference>
<dbReference type="GO" id="GO:0005737">
    <property type="term" value="C:cytoplasm"/>
    <property type="evidence" value="ECO:0007669"/>
    <property type="project" value="UniProtKB-SubCell"/>
</dbReference>
<keyword evidence="3" id="KW-0963">Cytoplasm</keyword>
<evidence type="ECO:0000256" key="8">
    <source>
        <dbReference type="SAM" id="MobiDB-lite"/>
    </source>
</evidence>
<keyword evidence="11" id="KW-1185">Reference proteome</keyword>
<dbReference type="Proteomes" id="UP000515150">
    <property type="component" value="Chromosome 7"/>
</dbReference>
<evidence type="ECO:0000256" key="2">
    <source>
        <dbReference type="ARBA" id="ARBA00013064"/>
    </source>
</evidence>
<comment type="similarity">
    <text evidence="7">Belongs to the protein-tyrosine phosphatase family. Non-receptor class 4 subfamily.</text>
</comment>
<dbReference type="GO" id="GO:0005634">
    <property type="term" value="C:nucleus"/>
    <property type="evidence" value="ECO:0007669"/>
    <property type="project" value="TreeGrafter"/>
</dbReference>
<dbReference type="PROSITE" id="PS50055">
    <property type="entry name" value="TYR_PHOSPHATASE_PTP"/>
    <property type="match status" value="1"/>
</dbReference>
<dbReference type="Pfam" id="PF00102">
    <property type="entry name" value="Y_phosphatase"/>
    <property type="match status" value="1"/>
</dbReference>
<feature type="region of interest" description="Disordered" evidence="8">
    <location>
        <begin position="669"/>
        <end position="694"/>
    </location>
</feature>
<dbReference type="AlphaFoldDB" id="A0A6P7N1F8"/>
<dbReference type="InterPro" id="IPR029021">
    <property type="entry name" value="Prot-tyrosine_phosphatase-like"/>
</dbReference>
<dbReference type="EC" id="3.1.3.48" evidence="2"/>
<feature type="region of interest" description="Disordered" evidence="8">
    <location>
        <begin position="433"/>
        <end position="497"/>
    </location>
</feature>
<dbReference type="PANTHER" id="PTHR45983:SF1">
    <property type="entry name" value="TYROSINE-PROTEIN PHOSPHATASE NON-RECEPTOR TYPE 22"/>
    <property type="match status" value="1"/>
</dbReference>
<dbReference type="GO" id="GO:0050868">
    <property type="term" value="P:negative regulation of T cell activation"/>
    <property type="evidence" value="ECO:0007669"/>
    <property type="project" value="TreeGrafter"/>
</dbReference>
<dbReference type="RefSeq" id="XP_029013127.1">
    <property type="nucleotide sequence ID" value="XM_029157294.3"/>
</dbReference>
<evidence type="ECO:0000259" key="10">
    <source>
        <dbReference type="PROSITE" id="PS50056"/>
    </source>
</evidence>
<dbReference type="SUPFAM" id="SSF52799">
    <property type="entry name" value="(Phosphotyrosine protein) phosphatases II"/>
    <property type="match status" value="1"/>
</dbReference>
<dbReference type="FunFam" id="3.90.190.10:FF:000045">
    <property type="entry name" value="Tyrosine-protein phosphatase non-receptor type 12"/>
    <property type="match status" value="1"/>
</dbReference>
<dbReference type="GO" id="GO:0050852">
    <property type="term" value="P:T cell receptor signaling pathway"/>
    <property type="evidence" value="ECO:0007669"/>
    <property type="project" value="TreeGrafter"/>
</dbReference>
<keyword evidence="4" id="KW-0597">Phosphoprotein</keyword>
<feature type="domain" description="Tyrosine specific protein phosphatases" evidence="10">
    <location>
        <begin position="208"/>
        <end position="285"/>
    </location>
</feature>
<dbReference type="SMART" id="SM00404">
    <property type="entry name" value="PTPc_motif"/>
    <property type="match status" value="1"/>
</dbReference>
<protein>
    <recommendedName>
        <fullName evidence="2">protein-tyrosine-phosphatase</fullName>
        <ecNumber evidence="2">3.1.3.48</ecNumber>
    </recommendedName>
</protein>
<feature type="compositionally biased region" description="Polar residues" evidence="8">
    <location>
        <begin position="571"/>
        <end position="582"/>
    </location>
</feature>
<feature type="domain" description="Tyrosine-protein phosphatase" evidence="9">
    <location>
        <begin position="29"/>
        <end position="294"/>
    </location>
</feature>
<dbReference type="InterPro" id="IPR000242">
    <property type="entry name" value="PTP_cat"/>
</dbReference>
<evidence type="ECO:0000256" key="4">
    <source>
        <dbReference type="ARBA" id="ARBA00022553"/>
    </source>
</evidence>